<dbReference type="EMBL" id="CP045503">
    <property type="protein sequence ID" value="QPG60036.1"/>
    <property type="molecule type" value="Genomic_DNA"/>
</dbReference>
<accession>A0ABX6VBH1</accession>
<dbReference type="Pfam" id="PF24389">
    <property type="entry name" value="ORC-CDC6-like"/>
    <property type="match status" value="1"/>
</dbReference>
<protein>
    <submittedName>
        <fullName evidence="1">ATP-binding protein</fullName>
    </submittedName>
</protein>
<keyword evidence="1" id="KW-0547">Nucleotide-binding</keyword>
<keyword evidence="2" id="KW-1185">Reference proteome</keyword>
<name>A0ABX6VBH1_9GAMM</name>
<dbReference type="InterPro" id="IPR027417">
    <property type="entry name" value="P-loop_NTPase"/>
</dbReference>
<keyword evidence="1" id="KW-0067">ATP-binding</keyword>
<dbReference type="RefSeq" id="WP_142873493.1">
    <property type="nucleotide sequence ID" value="NZ_CP045503.2"/>
</dbReference>
<proteinExistence type="predicted"/>
<organism evidence="1 2">
    <name type="scientific">Shewanella eurypsychrophilus</name>
    <dbReference type="NCBI Taxonomy" id="2593656"/>
    <lineage>
        <taxon>Bacteria</taxon>
        <taxon>Pseudomonadati</taxon>
        <taxon>Pseudomonadota</taxon>
        <taxon>Gammaproteobacteria</taxon>
        <taxon>Alteromonadales</taxon>
        <taxon>Shewanellaceae</taxon>
        <taxon>Shewanella</taxon>
    </lineage>
</organism>
<dbReference type="Gene3D" id="3.40.50.300">
    <property type="entry name" value="P-loop containing nucleotide triphosphate hydrolases"/>
    <property type="match status" value="1"/>
</dbReference>
<reference evidence="1" key="1">
    <citation type="submission" date="2021-07" db="EMBL/GenBank/DDBJ databases">
        <title>Shewanella sp. YLB-07 whole genome sequence.</title>
        <authorList>
            <person name="Yu L."/>
        </authorList>
    </citation>
    <scope>NUCLEOTIDE SEQUENCE</scope>
    <source>
        <strain evidence="1">YLB-08</strain>
    </source>
</reference>
<evidence type="ECO:0000313" key="1">
    <source>
        <dbReference type="EMBL" id="QPG60036.1"/>
    </source>
</evidence>
<gene>
    <name evidence="1" type="ORF">FM038_023760</name>
</gene>
<dbReference type="SUPFAM" id="SSF52540">
    <property type="entry name" value="P-loop containing nucleoside triphosphate hydrolases"/>
    <property type="match status" value="1"/>
</dbReference>
<dbReference type="GO" id="GO:0005524">
    <property type="term" value="F:ATP binding"/>
    <property type="evidence" value="ECO:0007669"/>
    <property type="project" value="UniProtKB-KW"/>
</dbReference>
<dbReference type="Proteomes" id="UP000316416">
    <property type="component" value="Chromosome"/>
</dbReference>
<dbReference type="InterPro" id="IPR056955">
    <property type="entry name" value="ORC-CDC6-like"/>
</dbReference>
<evidence type="ECO:0000313" key="2">
    <source>
        <dbReference type="Proteomes" id="UP000316416"/>
    </source>
</evidence>
<sequence length="655" mass="74594">MKSLSEILVTMPKRAERKPDDYLVKSFVHVGSVFSLFSCLENQIIYGRRGTGKTHLLKYLKNDVQSQGAITLELDMRTMGSTGGMYSDSQLSLSERASRLLSDTLCEIREQILDTCYEHDQCDLSELAPLLDCFVEEATNMSVDGQFEREVNKKNSFASETSRNLAASIAKQASLSVGRKNLEKESDSDSLTTKETGKKILRMHFGSLAKMLKRIVQKLPQNRLLILIDEWSEVPLELQPYLADMLRRIVFAIPTITVKIAAIPHRSNFRACSDNGEFIGLEITSDASTSINLDQFMVFDSDSDKSVSFFKNLIYKHVKAADRSNMVPDDIESFISQIFTNKPALEEFVRASEGVPRDAIHIISQASLNQNGQKIGVKTIRNAARYWYTTSKSKDINSRKKAVQLLEWIVNIVIGHKKTRAFLVQSDVNDDLIDFLYDSRVIHLVKQGASVKSIQSQKFNLYSLDYGCYAHLINTKEEPKRLLCDDANYILVPKIDNTYNRSSILNLERYYNAGLLPLVEHTDEIVLPRQFYSETTTILDFDDEIFNSFPRYLEAQKIKGTVFIPIIFAGLIIRKKQKQKWSSGSEITHSINTYIVSDKDNAKIPNNISRALRSELLLSEGWLVRHSTSDSPVFSLSDNWEEHWIYYFKCPPPQT</sequence>